<dbReference type="Proteomes" id="UP000316639">
    <property type="component" value="Unassembled WGS sequence"/>
</dbReference>
<protein>
    <submittedName>
        <fullName evidence="2">Uncharacterized protein</fullName>
    </submittedName>
</protein>
<accession>A0A563ESB8</accession>
<keyword evidence="1" id="KW-0812">Transmembrane</keyword>
<sequence>MSRSTRAGLIVLGVLSVLDLLLPLLTDGEHPPMAIALVAAALGLASLVLVVSAWRGATRAVVPLVVLRALSALGAVPAAVVPGVPQPAIIAAGAGVLLTAVGIVLVLASRVTAGAR</sequence>
<dbReference type="EMBL" id="VOBR01000012">
    <property type="protein sequence ID" value="TWP50411.1"/>
    <property type="molecule type" value="Genomic_DNA"/>
</dbReference>
<evidence type="ECO:0000256" key="1">
    <source>
        <dbReference type="SAM" id="Phobius"/>
    </source>
</evidence>
<keyword evidence="1" id="KW-0472">Membrane</keyword>
<keyword evidence="1" id="KW-1133">Transmembrane helix</keyword>
<evidence type="ECO:0000313" key="2">
    <source>
        <dbReference type="EMBL" id="TWP50411.1"/>
    </source>
</evidence>
<name>A0A563ESB8_9PSEU</name>
<feature type="transmembrane region" description="Helical" evidence="1">
    <location>
        <begin position="87"/>
        <end position="108"/>
    </location>
</feature>
<feature type="transmembrane region" description="Helical" evidence="1">
    <location>
        <begin position="61"/>
        <end position="81"/>
    </location>
</feature>
<gene>
    <name evidence="2" type="ORF">FKR81_19725</name>
</gene>
<organism evidence="2 3">
    <name type="scientific">Lentzea tibetensis</name>
    <dbReference type="NCBI Taxonomy" id="2591470"/>
    <lineage>
        <taxon>Bacteria</taxon>
        <taxon>Bacillati</taxon>
        <taxon>Actinomycetota</taxon>
        <taxon>Actinomycetes</taxon>
        <taxon>Pseudonocardiales</taxon>
        <taxon>Pseudonocardiaceae</taxon>
        <taxon>Lentzea</taxon>
    </lineage>
</organism>
<dbReference type="RefSeq" id="WP_146353573.1">
    <property type="nucleotide sequence ID" value="NZ_VOBR01000012.1"/>
</dbReference>
<dbReference type="AlphaFoldDB" id="A0A563ESB8"/>
<proteinExistence type="predicted"/>
<reference evidence="2 3" key="1">
    <citation type="submission" date="2019-07" db="EMBL/GenBank/DDBJ databases">
        <title>Lentzea xizangensis sp. nov., isolated from Qinghai-Tibetan Plateau Soils.</title>
        <authorList>
            <person name="Huang J."/>
        </authorList>
    </citation>
    <scope>NUCLEOTIDE SEQUENCE [LARGE SCALE GENOMIC DNA]</scope>
    <source>
        <strain evidence="2 3">FXJ1.1311</strain>
    </source>
</reference>
<keyword evidence="3" id="KW-1185">Reference proteome</keyword>
<feature type="transmembrane region" description="Helical" evidence="1">
    <location>
        <begin position="33"/>
        <end position="54"/>
    </location>
</feature>
<comment type="caution">
    <text evidence="2">The sequence shown here is derived from an EMBL/GenBank/DDBJ whole genome shotgun (WGS) entry which is preliminary data.</text>
</comment>
<evidence type="ECO:0000313" key="3">
    <source>
        <dbReference type="Proteomes" id="UP000316639"/>
    </source>
</evidence>